<keyword evidence="3" id="KW-1185">Reference proteome</keyword>
<evidence type="ECO:0000313" key="3">
    <source>
        <dbReference type="Proteomes" id="UP000053593"/>
    </source>
</evidence>
<dbReference type="AlphaFoldDB" id="A0A0D0CDG5"/>
<evidence type="ECO:0000256" key="1">
    <source>
        <dbReference type="SAM" id="MobiDB-lite"/>
    </source>
</evidence>
<sequence>MQRIKSGCLVLQETVQSEYGPQSLSNQSTSSTHTLKPAQETCSPLPGARGFKQSTLGARIPPFKDSLFHRPPTLTVAPARQRPTTLSSAKPTSSSTATYSSNADLQIQMPTICKRIPF</sequence>
<feature type="compositionally biased region" description="Polar residues" evidence="1">
    <location>
        <begin position="18"/>
        <end position="34"/>
    </location>
</feature>
<organism evidence="2 3">
    <name type="scientific">Collybiopsis luxurians FD-317 M1</name>
    <dbReference type="NCBI Taxonomy" id="944289"/>
    <lineage>
        <taxon>Eukaryota</taxon>
        <taxon>Fungi</taxon>
        <taxon>Dikarya</taxon>
        <taxon>Basidiomycota</taxon>
        <taxon>Agaricomycotina</taxon>
        <taxon>Agaricomycetes</taxon>
        <taxon>Agaricomycetidae</taxon>
        <taxon>Agaricales</taxon>
        <taxon>Marasmiineae</taxon>
        <taxon>Omphalotaceae</taxon>
        <taxon>Collybiopsis</taxon>
        <taxon>Collybiopsis luxurians</taxon>
    </lineage>
</organism>
<feature type="region of interest" description="Disordered" evidence="1">
    <location>
        <begin position="78"/>
        <end position="101"/>
    </location>
</feature>
<dbReference type="EMBL" id="KN834800">
    <property type="protein sequence ID" value="KIK56087.1"/>
    <property type="molecule type" value="Genomic_DNA"/>
</dbReference>
<evidence type="ECO:0000313" key="2">
    <source>
        <dbReference type="EMBL" id="KIK56087.1"/>
    </source>
</evidence>
<feature type="compositionally biased region" description="Low complexity" evidence="1">
    <location>
        <begin position="84"/>
        <end position="101"/>
    </location>
</feature>
<protein>
    <submittedName>
        <fullName evidence="2">Uncharacterized protein</fullName>
    </submittedName>
</protein>
<accession>A0A0D0CDG5</accession>
<name>A0A0D0CDG5_9AGAR</name>
<dbReference type="Proteomes" id="UP000053593">
    <property type="component" value="Unassembled WGS sequence"/>
</dbReference>
<reference evidence="2 3" key="1">
    <citation type="submission" date="2014-04" db="EMBL/GenBank/DDBJ databases">
        <title>Evolutionary Origins and Diversification of the Mycorrhizal Mutualists.</title>
        <authorList>
            <consortium name="DOE Joint Genome Institute"/>
            <consortium name="Mycorrhizal Genomics Consortium"/>
            <person name="Kohler A."/>
            <person name="Kuo A."/>
            <person name="Nagy L.G."/>
            <person name="Floudas D."/>
            <person name="Copeland A."/>
            <person name="Barry K.W."/>
            <person name="Cichocki N."/>
            <person name="Veneault-Fourrey C."/>
            <person name="LaButti K."/>
            <person name="Lindquist E.A."/>
            <person name="Lipzen A."/>
            <person name="Lundell T."/>
            <person name="Morin E."/>
            <person name="Murat C."/>
            <person name="Riley R."/>
            <person name="Ohm R."/>
            <person name="Sun H."/>
            <person name="Tunlid A."/>
            <person name="Henrissat B."/>
            <person name="Grigoriev I.V."/>
            <person name="Hibbett D.S."/>
            <person name="Martin F."/>
        </authorList>
    </citation>
    <scope>NUCLEOTIDE SEQUENCE [LARGE SCALE GENOMIC DNA]</scope>
    <source>
        <strain evidence="2 3">FD-317 M1</strain>
    </source>
</reference>
<dbReference type="HOGENOM" id="CLU_2073430_0_0_1"/>
<gene>
    <name evidence="2" type="ORF">GYMLUDRAFT_47317</name>
</gene>
<proteinExistence type="predicted"/>
<feature type="region of interest" description="Disordered" evidence="1">
    <location>
        <begin position="18"/>
        <end position="55"/>
    </location>
</feature>